<dbReference type="Pfam" id="PF00415">
    <property type="entry name" value="RCC1"/>
    <property type="match status" value="1"/>
</dbReference>
<sequence length="71" mass="7954">MINIKIVRLPIHDSKRTKLFVMGSNDCGELGFRNDVSEMKYPKHIESLADFHIVKISCGSLHVAALTQDGK</sequence>
<gene>
    <name evidence="3" type="ORF">GMARGA_LOCUS39922</name>
</gene>
<accession>A0ABN7X796</accession>
<dbReference type="Proteomes" id="UP000789901">
    <property type="component" value="Unassembled WGS sequence"/>
</dbReference>
<dbReference type="InterPro" id="IPR051625">
    <property type="entry name" value="Signaling_Regulatory_Domain"/>
</dbReference>
<dbReference type="InterPro" id="IPR009091">
    <property type="entry name" value="RCC1/BLIP-II"/>
</dbReference>
<evidence type="ECO:0000313" key="3">
    <source>
        <dbReference type="EMBL" id="CAG8849859.1"/>
    </source>
</evidence>
<reference evidence="3 4" key="1">
    <citation type="submission" date="2021-06" db="EMBL/GenBank/DDBJ databases">
        <authorList>
            <person name="Kallberg Y."/>
            <person name="Tangrot J."/>
            <person name="Rosling A."/>
        </authorList>
    </citation>
    <scope>NUCLEOTIDE SEQUENCE [LARGE SCALE GENOMIC DNA]</scope>
    <source>
        <strain evidence="3 4">120-4 pot B 10/14</strain>
    </source>
</reference>
<dbReference type="PANTHER" id="PTHR22872">
    <property type="entry name" value="BTK-BINDING PROTEIN-RELATED"/>
    <property type="match status" value="1"/>
</dbReference>
<dbReference type="PROSITE" id="PS50012">
    <property type="entry name" value="RCC1_3"/>
    <property type="match status" value="1"/>
</dbReference>
<comment type="caution">
    <text evidence="3">The sequence shown here is derived from an EMBL/GenBank/DDBJ whole genome shotgun (WGS) entry which is preliminary data.</text>
</comment>
<keyword evidence="1" id="KW-0677">Repeat</keyword>
<feature type="repeat" description="RCC1" evidence="2">
    <location>
        <begin position="17"/>
        <end position="69"/>
    </location>
</feature>
<dbReference type="EMBL" id="CAJVQB010098291">
    <property type="protein sequence ID" value="CAG8849859.1"/>
    <property type="molecule type" value="Genomic_DNA"/>
</dbReference>
<dbReference type="SUPFAM" id="SSF50985">
    <property type="entry name" value="RCC1/BLIP-II"/>
    <property type="match status" value="1"/>
</dbReference>
<proteinExistence type="predicted"/>
<feature type="non-terminal residue" evidence="3">
    <location>
        <position position="71"/>
    </location>
</feature>
<dbReference type="InterPro" id="IPR000408">
    <property type="entry name" value="Reg_chr_condens"/>
</dbReference>
<evidence type="ECO:0000256" key="2">
    <source>
        <dbReference type="PROSITE-ProRule" id="PRU00235"/>
    </source>
</evidence>
<keyword evidence="4" id="KW-1185">Reference proteome</keyword>
<dbReference type="Gene3D" id="2.130.10.30">
    <property type="entry name" value="Regulator of chromosome condensation 1/beta-lactamase-inhibitor protein II"/>
    <property type="match status" value="1"/>
</dbReference>
<protein>
    <submittedName>
        <fullName evidence="3">13152_t:CDS:1</fullName>
    </submittedName>
</protein>
<evidence type="ECO:0000256" key="1">
    <source>
        <dbReference type="ARBA" id="ARBA00022737"/>
    </source>
</evidence>
<organism evidence="3 4">
    <name type="scientific">Gigaspora margarita</name>
    <dbReference type="NCBI Taxonomy" id="4874"/>
    <lineage>
        <taxon>Eukaryota</taxon>
        <taxon>Fungi</taxon>
        <taxon>Fungi incertae sedis</taxon>
        <taxon>Mucoromycota</taxon>
        <taxon>Glomeromycotina</taxon>
        <taxon>Glomeromycetes</taxon>
        <taxon>Diversisporales</taxon>
        <taxon>Gigasporaceae</taxon>
        <taxon>Gigaspora</taxon>
    </lineage>
</organism>
<name>A0ABN7X796_GIGMA</name>
<evidence type="ECO:0000313" key="4">
    <source>
        <dbReference type="Proteomes" id="UP000789901"/>
    </source>
</evidence>